<evidence type="ECO:0000313" key="17">
    <source>
        <dbReference type="EMBL" id="KAE8100323.1"/>
    </source>
</evidence>
<dbReference type="EMBL" id="CM017327">
    <property type="protein sequence ID" value="KAE8100323.1"/>
    <property type="molecule type" value="Genomic_DNA"/>
</dbReference>
<protein>
    <recommendedName>
        <fullName evidence="4 13">Laccase</fullName>
        <ecNumber evidence="4 13">1.10.3.2</ecNumber>
    </recommendedName>
    <alternativeName>
        <fullName evidence="13">Benzenediol:oxygen oxidoreductase</fullName>
    </alternativeName>
    <alternativeName>
        <fullName evidence="13">Diphenol oxidase</fullName>
    </alternativeName>
    <alternativeName>
        <fullName evidence="13">Urishiol oxidase</fullName>
    </alternativeName>
</protein>
<dbReference type="OrthoDB" id="2121828at2759"/>
<dbReference type="InterPro" id="IPR011706">
    <property type="entry name" value="Cu-oxidase_C"/>
</dbReference>
<dbReference type="InterPro" id="IPR002355">
    <property type="entry name" value="Cu_oxidase_Cu_BS"/>
</dbReference>
<gene>
    <name evidence="17" type="ORF">FH972_018231</name>
</gene>
<comment type="subcellular location">
    <subcellularLocation>
        <location evidence="2 13">Secreted</location>
        <location evidence="2 13">Extracellular space</location>
        <location evidence="2 13">Apoplast</location>
    </subcellularLocation>
</comment>
<sequence length="532" mass="59144">MPFTRMCTTKSMLTVEHEGNPSWPGPTIHVHKGDRALIQVHNSGDYGVTIHWHGVKQPRNPWYDGPEYVTQMPIQPGQSLTYEVIFSDEEGTLWWHAHSDWSRATVHGAIVIKPPRETSYPYHTRPDDEHVLVLGEWYNGDVMKNIEYAMKTGGDPNISDAYAINGLLGPSDACPTDESYTLSVKYGKTYLLRIVNAVMNEEMFFGIADHKITVVGQDGAYITPITDVEYIMITPGQTMDVLLTANQAPSYYYIVATPFMDDSRGAPFDKNHTSAILMYTGATRPTTIPSPSLPDSGDRDAASNFTSQIKSLNPADVPTDDIKRILIAVSVKQILCPEHNCSGPQNNRLAASLNNISFQNPTTDILYSYYCNLPLDKDFPNMPPVQYNYTGSDADKYKIPSEGTKALMIDYGANVEIVFQGTNVGNAENHPMHLHGYSFFLVGTGDGNWDPDTSPGTYNTTYPPAVNTIGVPKNGWAAIRFKADNPGVWFMHCHLERHSSWGMSGVIIVKDGEGPDQKILPPPRHFLNCRHK</sequence>
<dbReference type="Pfam" id="PF07732">
    <property type="entry name" value="Cu-oxidase_3"/>
    <property type="match status" value="1"/>
</dbReference>
<keyword evidence="8 13" id="KW-0677">Repeat</keyword>
<evidence type="ECO:0000256" key="12">
    <source>
        <dbReference type="ARBA" id="ARBA00023185"/>
    </source>
</evidence>
<accession>A0A5N6RMV6</accession>
<evidence type="ECO:0000256" key="6">
    <source>
        <dbReference type="ARBA" id="ARBA00022525"/>
    </source>
</evidence>
<comment type="catalytic activity">
    <reaction evidence="1 13">
        <text>4 hydroquinone + O2 = 4 benzosemiquinone + 2 H2O</text>
        <dbReference type="Rhea" id="RHEA:11276"/>
        <dbReference type="ChEBI" id="CHEBI:15377"/>
        <dbReference type="ChEBI" id="CHEBI:15379"/>
        <dbReference type="ChEBI" id="CHEBI:17594"/>
        <dbReference type="ChEBI" id="CHEBI:17977"/>
        <dbReference type="EC" id="1.10.3.2"/>
    </reaction>
</comment>
<evidence type="ECO:0000259" key="14">
    <source>
        <dbReference type="Pfam" id="PF00394"/>
    </source>
</evidence>
<dbReference type="InterPro" id="IPR045087">
    <property type="entry name" value="Cu-oxidase_fam"/>
</dbReference>
<keyword evidence="10 13" id="KW-0186">Copper</keyword>
<evidence type="ECO:0000259" key="15">
    <source>
        <dbReference type="Pfam" id="PF07731"/>
    </source>
</evidence>
<dbReference type="CDD" id="cd13875">
    <property type="entry name" value="CuRO_2_LCC_plant"/>
    <property type="match status" value="1"/>
</dbReference>
<keyword evidence="18" id="KW-1185">Reference proteome</keyword>
<evidence type="ECO:0000256" key="8">
    <source>
        <dbReference type="ARBA" id="ARBA00022737"/>
    </source>
</evidence>
<feature type="domain" description="Plastocyanin-like" evidence="15">
    <location>
        <begin position="379"/>
        <end position="512"/>
    </location>
</feature>
<evidence type="ECO:0000256" key="1">
    <source>
        <dbReference type="ARBA" id="ARBA00000349"/>
    </source>
</evidence>
<evidence type="ECO:0000256" key="2">
    <source>
        <dbReference type="ARBA" id="ARBA00004271"/>
    </source>
</evidence>
<dbReference type="NCBIfam" id="TIGR03389">
    <property type="entry name" value="laccase"/>
    <property type="match status" value="1"/>
</dbReference>
<feature type="domain" description="Plastocyanin-like" evidence="16">
    <location>
        <begin position="20"/>
        <end position="116"/>
    </location>
</feature>
<dbReference type="Gene3D" id="2.60.40.420">
    <property type="entry name" value="Cupredoxins - blue copper proteins"/>
    <property type="match status" value="3"/>
</dbReference>
<dbReference type="Pfam" id="PF07731">
    <property type="entry name" value="Cu-oxidase_2"/>
    <property type="match status" value="1"/>
</dbReference>
<organism evidence="17 18">
    <name type="scientific">Carpinus fangiana</name>
    <dbReference type="NCBI Taxonomy" id="176857"/>
    <lineage>
        <taxon>Eukaryota</taxon>
        <taxon>Viridiplantae</taxon>
        <taxon>Streptophyta</taxon>
        <taxon>Embryophyta</taxon>
        <taxon>Tracheophyta</taxon>
        <taxon>Spermatophyta</taxon>
        <taxon>Magnoliopsida</taxon>
        <taxon>eudicotyledons</taxon>
        <taxon>Gunneridae</taxon>
        <taxon>Pentapetalae</taxon>
        <taxon>rosids</taxon>
        <taxon>fabids</taxon>
        <taxon>Fagales</taxon>
        <taxon>Betulaceae</taxon>
        <taxon>Carpinus</taxon>
    </lineage>
</organism>
<name>A0A5N6RMV6_9ROSI</name>
<dbReference type="InterPro" id="IPR034289">
    <property type="entry name" value="CuRO_3_LCC"/>
</dbReference>
<dbReference type="InterPro" id="IPR001117">
    <property type="entry name" value="Cu-oxidase_2nd"/>
</dbReference>
<evidence type="ECO:0000256" key="9">
    <source>
        <dbReference type="ARBA" id="ARBA00023002"/>
    </source>
</evidence>
<dbReference type="InterPro" id="IPR034288">
    <property type="entry name" value="CuRO_1_LCC"/>
</dbReference>
<evidence type="ECO:0000313" key="18">
    <source>
        <dbReference type="Proteomes" id="UP000327013"/>
    </source>
</evidence>
<keyword evidence="6 13" id="KW-0964">Secreted</keyword>
<comment type="function">
    <text evidence="13">Lignin degradation and detoxification of lignin-derived products.</text>
</comment>
<evidence type="ECO:0000259" key="16">
    <source>
        <dbReference type="Pfam" id="PF07732"/>
    </source>
</evidence>
<comment type="similarity">
    <text evidence="3 13">Belongs to the multicopper oxidase family.</text>
</comment>
<keyword evidence="11" id="KW-0325">Glycoprotein</keyword>
<evidence type="ECO:0000256" key="11">
    <source>
        <dbReference type="ARBA" id="ARBA00023180"/>
    </source>
</evidence>
<dbReference type="InterPro" id="IPR008972">
    <property type="entry name" value="Cupredoxin"/>
</dbReference>
<dbReference type="GO" id="GO:0005507">
    <property type="term" value="F:copper ion binding"/>
    <property type="evidence" value="ECO:0007669"/>
    <property type="project" value="InterPro"/>
</dbReference>
<evidence type="ECO:0000256" key="4">
    <source>
        <dbReference type="ARBA" id="ARBA00012297"/>
    </source>
</evidence>
<dbReference type="GO" id="GO:0052716">
    <property type="term" value="F:hydroquinone:oxygen oxidoreductase activity"/>
    <property type="evidence" value="ECO:0007669"/>
    <property type="project" value="UniProtKB-EC"/>
</dbReference>
<dbReference type="GO" id="GO:0048046">
    <property type="term" value="C:apoplast"/>
    <property type="evidence" value="ECO:0007669"/>
    <property type="project" value="UniProtKB-SubCell"/>
</dbReference>
<evidence type="ECO:0000256" key="3">
    <source>
        <dbReference type="ARBA" id="ARBA00010609"/>
    </source>
</evidence>
<dbReference type="EC" id="1.10.3.2" evidence="4 13"/>
<dbReference type="CDD" id="cd13849">
    <property type="entry name" value="CuRO_1_LCC_plant"/>
    <property type="match status" value="1"/>
</dbReference>
<dbReference type="Proteomes" id="UP000327013">
    <property type="component" value="Chromosome 7"/>
</dbReference>
<dbReference type="PROSITE" id="PS00080">
    <property type="entry name" value="MULTICOPPER_OXIDASE2"/>
    <property type="match status" value="1"/>
</dbReference>
<dbReference type="AlphaFoldDB" id="A0A5N6RMV6"/>
<dbReference type="GO" id="GO:0046274">
    <property type="term" value="P:lignin catabolic process"/>
    <property type="evidence" value="ECO:0007669"/>
    <property type="project" value="UniProtKB-KW"/>
</dbReference>
<proteinExistence type="inferred from homology"/>
<feature type="domain" description="Plastocyanin-like" evidence="14">
    <location>
        <begin position="129"/>
        <end position="282"/>
    </location>
</feature>
<evidence type="ECO:0000256" key="7">
    <source>
        <dbReference type="ARBA" id="ARBA00022723"/>
    </source>
</evidence>
<reference evidence="17 18" key="1">
    <citation type="submission" date="2019-06" db="EMBL/GenBank/DDBJ databases">
        <title>A chromosomal-level reference genome of Carpinus fangiana (Coryloideae, Betulaceae).</title>
        <authorList>
            <person name="Yang X."/>
            <person name="Wang Z."/>
            <person name="Zhang L."/>
            <person name="Hao G."/>
            <person name="Liu J."/>
            <person name="Yang Y."/>
        </authorList>
    </citation>
    <scope>NUCLEOTIDE SEQUENCE [LARGE SCALE GENOMIC DNA]</scope>
    <source>
        <strain evidence="17">Cfa_2016G</strain>
        <tissue evidence="17">Leaf</tissue>
    </source>
</reference>
<dbReference type="InterPro" id="IPR034285">
    <property type="entry name" value="CuRO_2_LCC"/>
</dbReference>
<dbReference type="InterPro" id="IPR011707">
    <property type="entry name" value="Cu-oxidase-like_N"/>
</dbReference>
<dbReference type="PANTHER" id="PTHR11709:SF410">
    <property type="entry name" value="LACCASE"/>
    <property type="match status" value="1"/>
</dbReference>
<evidence type="ECO:0000256" key="5">
    <source>
        <dbReference type="ARBA" id="ARBA00022523"/>
    </source>
</evidence>
<comment type="cofactor">
    <cofactor evidence="13">
        <name>Cu cation</name>
        <dbReference type="ChEBI" id="CHEBI:23378"/>
    </cofactor>
    <text evidence="13">Binds 4 Cu cations per monomer.</text>
</comment>
<dbReference type="CDD" id="cd13897">
    <property type="entry name" value="CuRO_3_LCC_plant"/>
    <property type="match status" value="1"/>
</dbReference>
<evidence type="ECO:0000256" key="10">
    <source>
        <dbReference type="ARBA" id="ARBA00023008"/>
    </source>
</evidence>
<dbReference type="PANTHER" id="PTHR11709">
    <property type="entry name" value="MULTI-COPPER OXIDASE"/>
    <property type="match status" value="1"/>
</dbReference>
<dbReference type="SUPFAM" id="SSF49503">
    <property type="entry name" value="Cupredoxins"/>
    <property type="match status" value="3"/>
</dbReference>
<keyword evidence="5 13" id="KW-0052">Apoplast</keyword>
<keyword evidence="9 13" id="KW-0560">Oxidoreductase</keyword>
<keyword evidence="7 13" id="KW-0479">Metal-binding</keyword>
<dbReference type="Pfam" id="PF00394">
    <property type="entry name" value="Cu-oxidase"/>
    <property type="match status" value="1"/>
</dbReference>
<dbReference type="InterPro" id="IPR017761">
    <property type="entry name" value="Laccase"/>
</dbReference>
<keyword evidence="12 13" id="KW-0439">Lignin degradation</keyword>
<evidence type="ECO:0000256" key="13">
    <source>
        <dbReference type="RuleBase" id="RU361119"/>
    </source>
</evidence>